<dbReference type="InterPro" id="IPR013297">
    <property type="entry name" value="Neuropept_BW_pre"/>
</dbReference>
<reference evidence="9" key="1">
    <citation type="submission" date="2025-08" db="UniProtKB">
        <authorList>
            <consortium name="RefSeq"/>
        </authorList>
    </citation>
    <scope>IDENTIFICATION</scope>
</reference>
<organism evidence="8 9">
    <name type="scientific">Pogona vitticeps</name>
    <name type="common">central bearded dragon</name>
    <dbReference type="NCBI Taxonomy" id="103695"/>
    <lineage>
        <taxon>Eukaryota</taxon>
        <taxon>Metazoa</taxon>
        <taxon>Chordata</taxon>
        <taxon>Craniata</taxon>
        <taxon>Vertebrata</taxon>
        <taxon>Euteleostomi</taxon>
        <taxon>Lepidosauria</taxon>
        <taxon>Squamata</taxon>
        <taxon>Bifurcata</taxon>
        <taxon>Unidentata</taxon>
        <taxon>Episquamata</taxon>
        <taxon>Toxicofera</taxon>
        <taxon>Iguania</taxon>
        <taxon>Acrodonta</taxon>
        <taxon>Agamidae</taxon>
        <taxon>Amphibolurinae</taxon>
        <taxon>Pogona</taxon>
    </lineage>
</organism>
<evidence type="ECO:0000313" key="8">
    <source>
        <dbReference type="Proteomes" id="UP001652642"/>
    </source>
</evidence>
<dbReference type="PANTHER" id="PTHR28553:SF2">
    <property type="entry name" value="NEUROPEPTIDE W"/>
    <property type="match status" value="1"/>
</dbReference>
<comment type="similarity">
    <text evidence="2">Belongs to the neuropeptide B/W family.</text>
</comment>
<name>A0ABM5F076_9SAUR</name>
<dbReference type="Pfam" id="PF15180">
    <property type="entry name" value="NPBW"/>
    <property type="match status" value="1"/>
</dbReference>
<dbReference type="RefSeq" id="XP_072838803.1">
    <property type="nucleotide sequence ID" value="XM_072982702.1"/>
</dbReference>
<dbReference type="GeneID" id="140702554"/>
<feature type="region of interest" description="Disordered" evidence="6">
    <location>
        <begin position="66"/>
        <end position="85"/>
    </location>
</feature>
<gene>
    <name evidence="9" type="primary">NPW</name>
</gene>
<dbReference type="GO" id="GO:0007218">
    <property type="term" value="P:neuropeptide signaling pathway"/>
    <property type="evidence" value="ECO:0007669"/>
    <property type="project" value="UniProtKB-KW"/>
</dbReference>
<keyword evidence="3" id="KW-0964">Secreted</keyword>
<evidence type="ECO:0000256" key="6">
    <source>
        <dbReference type="SAM" id="MobiDB-lite"/>
    </source>
</evidence>
<keyword evidence="4" id="KW-0165">Cleavage on pair of basic residues</keyword>
<evidence type="ECO:0000256" key="7">
    <source>
        <dbReference type="SAM" id="SignalP"/>
    </source>
</evidence>
<keyword evidence="5 7" id="KW-0732">Signal</keyword>
<dbReference type="PRINTS" id="PR01888">
    <property type="entry name" value="NROPEPTIDEBW"/>
</dbReference>
<comment type="subcellular location">
    <subcellularLocation>
        <location evidence="1">Secreted</location>
    </subcellularLocation>
</comment>
<feature type="compositionally biased region" description="Basic and acidic residues" evidence="6">
    <location>
        <begin position="118"/>
        <end position="129"/>
    </location>
</feature>
<feature type="compositionally biased region" description="Low complexity" evidence="6">
    <location>
        <begin position="196"/>
        <end position="207"/>
    </location>
</feature>
<feature type="chain" id="PRO_5047237237" evidence="7">
    <location>
        <begin position="32"/>
        <end position="207"/>
    </location>
</feature>
<evidence type="ECO:0000256" key="3">
    <source>
        <dbReference type="ARBA" id="ARBA00022525"/>
    </source>
</evidence>
<feature type="region of interest" description="Disordered" evidence="6">
    <location>
        <begin position="106"/>
        <end position="207"/>
    </location>
</feature>
<dbReference type="PANTHER" id="PTHR28553">
    <property type="entry name" value="NEUROPEPTIDE B"/>
    <property type="match status" value="1"/>
</dbReference>
<evidence type="ECO:0000313" key="9">
    <source>
        <dbReference type="RefSeq" id="XP_072838803.1"/>
    </source>
</evidence>
<keyword evidence="8" id="KW-1185">Reference proteome</keyword>
<feature type="signal peptide" evidence="7">
    <location>
        <begin position="1"/>
        <end position="31"/>
    </location>
</feature>
<accession>A0ABM5F076</accession>
<evidence type="ECO:0000256" key="4">
    <source>
        <dbReference type="ARBA" id="ARBA00022685"/>
    </source>
</evidence>
<evidence type="ECO:0000256" key="5">
    <source>
        <dbReference type="ARBA" id="ARBA00022729"/>
    </source>
</evidence>
<evidence type="ECO:0000256" key="2">
    <source>
        <dbReference type="ARBA" id="ARBA00005292"/>
    </source>
</evidence>
<dbReference type="Proteomes" id="UP001652642">
    <property type="component" value="Chromosome 13"/>
</dbReference>
<proteinExistence type="inferred from homology"/>
<evidence type="ECO:0000256" key="1">
    <source>
        <dbReference type="ARBA" id="ARBA00004613"/>
    </source>
</evidence>
<sequence>MALRRSAGGSWPAVALVALLALLAGPPPAGAWYKHVASPRYHTVGRASGLLMGVRRSPYLWRRQLDGDARGGRSDPPWWPGRPLPRERAAPAAAWPAWEALPQRRLGVALGGPRRAKRDPDRRPTDGSRSRGSAWPAPAPGAPRKDPWASALCPPRCHGGGGETPGRGAPLAPEGLERTVGRGRWPQQAEEDEPAAAEAASIAELAI</sequence>
<protein>
    <submittedName>
        <fullName evidence="9">Neuropeptide W isoform X2</fullName>
    </submittedName>
</protein>
<keyword evidence="9" id="KW-0527">Neuropeptide</keyword>